<organism evidence="1">
    <name type="scientific">Tetraselmis sp. GSL018</name>
    <dbReference type="NCBI Taxonomy" id="582737"/>
    <lineage>
        <taxon>Eukaryota</taxon>
        <taxon>Viridiplantae</taxon>
        <taxon>Chlorophyta</taxon>
        <taxon>core chlorophytes</taxon>
        <taxon>Chlorodendrophyceae</taxon>
        <taxon>Chlorodendrales</taxon>
        <taxon>Chlorodendraceae</taxon>
        <taxon>Tetraselmis</taxon>
    </lineage>
</organism>
<accession>A0A061SAU6</accession>
<reference evidence="1" key="1">
    <citation type="submission" date="2014-05" db="EMBL/GenBank/DDBJ databases">
        <title>The transcriptome of the halophilic microalga Tetraselmis sp. GSL018 isolated from the Great Salt Lake, Utah.</title>
        <authorList>
            <person name="Jinkerson R.E."/>
            <person name="D'Adamo S."/>
            <person name="Posewitz M.C."/>
        </authorList>
    </citation>
    <scope>NUCLEOTIDE SEQUENCE</scope>
    <source>
        <strain evidence="1">GSL018</strain>
    </source>
</reference>
<sequence>ALEWESYASRKAFKIPYSRCKLLWHLCLMTTDVDRNLSRGVGACRVAVLDPSHRQKIFVSAPSQDFVG</sequence>
<proteinExistence type="predicted"/>
<protein>
    <submittedName>
        <fullName evidence="1">Uncharacterized protein</fullName>
    </submittedName>
</protein>
<gene>
    <name evidence="1" type="ORF">TSPGSL018_8032</name>
</gene>
<dbReference type="EMBL" id="GBEZ01003771">
    <property type="protein sequence ID" value="JAC81393.1"/>
    <property type="molecule type" value="Transcribed_RNA"/>
</dbReference>
<evidence type="ECO:0000313" key="1">
    <source>
        <dbReference type="EMBL" id="JAC81393.1"/>
    </source>
</evidence>
<name>A0A061SAU6_9CHLO</name>
<dbReference type="AlphaFoldDB" id="A0A061SAU6"/>
<feature type="non-terminal residue" evidence="1">
    <location>
        <position position="1"/>
    </location>
</feature>